<keyword evidence="3" id="KW-0539">Nucleus</keyword>
<dbReference type="OrthoDB" id="18703at2759"/>
<dbReference type="STRING" id="3055.A8HYZ9"/>
<dbReference type="GO" id="GO:0030686">
    <property type="term" value="C:90S preribosome"/>
    <property type="evidence" value="ECO:0007669"/>
    <property type="project" value="InterPro"/>
</dbReference>
<accession>A8HYZ9</accession>
<protein>
    <recommendedName>
        <fullName evidence="7">Ribosome biogenesis protein SLX9</fullName>
    </recommendedName>
</protein>
<sequence length="182" mass="19528">MVKKKVGGGKRYKAVASAKAQGLAEPKWDGPAPPLHIQKKLARKVQFLDKVSTNTNTLRTSKAGVNKKTGRKKALPDLSTLGEVLDEVSKKGSAQNGAAGGKQAKERGVSVNTAKQRHHILVEESQRMQQVLKHPLYKKDPIAAITNHLQHTLPPVPAPKPAATKGAGKKSKKAANSSKMQE</sequence>
<evidence type="ECO:0000256" key="1">
    <source>
        <dbReference type="ARBA" id="ARBA00004604"/>
    </source>
</evidence>
<dbReference type="GO" id="GO:0005730">
    <property type="term" value="C:nucleolus"/>
    <property type="evidence" value="ECO:0007669"/>
    <property type="project" value="UniProtKB-SubCell"/>
</dbReference>
<evidence type="ECO:0000256" key="2">
    <source>
        <dbReference type="ARBA" id="ARBA00011022"/>
    </source>
</evidence>
<keyword evidence="6" id="KW-1185">Reference proteome</keyword>
<evidence type="ECO:0000256" key="3">
    <source>
        <dbReference type="ARBA" id="ARBA00023242"/>
    </source>
</evidence>
<comment type="similarity">
    <text evidence="2">Belongs to the SLX9 family.</text>
</comment>
<dbReference type="KEGG" id="cre:CHLRE_06g248800v5"/>
<evidence type="ECO:0000256" key="4">
    <source>
        <dbReference type="SAM" id="MobiDB-lite"/>
    </source>
</evidence>
<evidence type="ECO:0000313" key="6">
    <source>
        <dbReference type="Proteomes" id="UP000006906"/>
    </source>
</evidence>
<dbReference type="GO" id="GO:0030688">
    <property type="term" value="C:preribosome, small subunit precursor"/>
    <property type="evidence" value="ECO:0007669"/>
    <property type="project" value="InterPro"/>
</dbReference>
<evidence type="ECO:0000313" key="5">
    <source>
        <dbReference type="EMBL" id="PNW81492.1"/>
    </source>
</evidence>
<dbReference type="EMBL" id="CM008967">
    <property type="protein sequence ID" value="PNW81492.1"/>
    <property type="molecule type" value="Genomic_DNA"/>
</dbReference>
<dbReference type="PANTHER" id="PTHR31109">
    <property type="entry name" value="PROTEIN FAM207A"/>
    <property type="match status" value="1"/>
</dbReference>
<dbReference type="Proteomes" id="UP000006906">
    <property type="component" value="Chromosome 6"/>
</dbReference>
<feature type="region of interest" description="Disordered" evidence="4">
    <location>
        <begin position="1"/>
        <end position="35"/>
    </location>
</feature>
<dbReference type="FunCoup" id="A8HYZ9">
    <property type="interactions" value="259"/>
</dbReference>
<dbReference type="OMA" id="PELKMNC"/>
<evidence type="ECO:0008006" key="7">
    <source>
        <dbReference type="Google" id="ProtNLM"/>
    </source>
</evidence>
<feature type="region of interest" description="Disordered" evidence="4">
    <location>
        <begin position="89"/>
        <end position="112"/>
    </location>
</feature>
<reference evidence="5 6" key="1">
    <citation type="journal article" date="2007" name="Science">
        <title>The Chlamydomonas genome reveals the evolution of key animal and plant functions.</title>
        <authorList>
            <person name="Merchant S.S."/>
            <person name="Prochnik S.E."/>
            <person name="Vallon O."/>
            <person name="Harris E.H."/>
            <person name="Karpowicz S.J."/>
            <person name="Witman G.B."/>
            <person name="Terry A."/>
            <person name="Salamov A."/>
            <person name="Fritz-Laylin L.K."/>
            <person name="Marechal-Drouard L."/>
            <person name="Marshall W.F."/>
            <person name="Qu L.H."/>
            <person name="Nelson D.R."/>
            <person name="Sanderfoot A.A."/>
            <person name="Spalding M.H."/>
            <person name="Kapitonov V.V."/>
            <person name="Ren Q."/>
            <person name="Ferris P."/>
            <person name="Lindquist E."/>
            <person name="Shapiro H."/>
            <person name="Lucas S.M."/>
            <person name="Grimwood J."/>
            <person name="Schmutz J."/>
            <person name="Cardol P."/>
            <person name="Cerutti H."/>
            <person name="Chanfreau G."/>
            <person name="Chen C.L."/>
            <person name="Cognat V."/>
            <person name="Croft M.T."/>
            <person name="Dent R."/>
            <person name="Dutcher S."/>
            <person name="Fernandez E."/>
            <person name="Fukuzawa H."/>
            <person name="Gonzalez-Ballester D."/>
            <person name="Gonzalez-Halphen D."/>
            <person name="Hallmann A."/>
            <person name="Hanikenne M."/>
            <person name="Hippler M."/>
            <person name="Inwood W."/>
            <person name="Jabbari K."/>
            <person name="Kalanon M."/>
            <person name="Kuras R."/>
            <person name="Lefebvre P.A."/>
            <person name="Lemaire S.D."/>
            <person name="Lobanov A.V."/>
            <person name="Lohr M."/>
            <person name="Manuell A."/>
            <person name="Meier I."/>
            <person name="Mets L."/>
            <person name="Mittag M."/>
            <person name="Mittelmeier T."/>
            <person name="Moroney J.V."/>
            <person name="Moseley J."/>
            <person name="Napoli C."/>
            <person name="Nedelcu A.M."/>
            <person name="Niyogi K."/>
            <person name="Novoselov S.V."/>
            <person name="Paulsen I.T."/>
            <person name="Pazour G."/>
            <person name="Purton S."/>
            <person name="Ral J.P."/>
            <person name="Riano-Pachon D.M."/>
            <person name="Riekhof W."/>
            <person name="Rymarquis L."/>
            <person name="Schroda M."/>
            <person name="Stern D."/>
            <person name="Umen J."/>
            <person name="Willows R."/>
            <person name="Wilson N."/>
            <person name="Zimmer S.L."/>
            <person name="Allmer J."/>
            <person name="Balk J."/>
            <person name="Bisova K."/>
            <person name="Chen C.J."/>
            <person name="Elias M."/>
            <person name="Gendler K."/>
            <person name="Hauser C."/>
            <person name="Lamb M.R."/>
            <person name="Ledford H."/>
            <person name="Long J.C."/>
            <person name="Minagawa J."/>
            <person name="Page M.D."/>
            <person name="Pan J."/>
            <person name="Pootakham W."/>
            <person name="Roje S."/>
            <person name="Rose A."/>
            <person name="Stahlberg E."/>
            <person name="Terauchi A.M."/>
            <person name="Yang P."/>
            <person name="Ball S."/>
            <person name="Bowler C."/>
            <person name="Dieckmann C.L."/>
            <person name="Gladyshev V.N."/>
            <person name="Green P."/>
            <person name="Jorgensen R."/>
            <person name="Mayfield S."/>
            <person name="Mueller-Roeber B."/>
            <person name="Rajamani S."/>
            <person name="Sayre R.T."/>
            <person name="Brokstein P."/>
            <person name="Dubchak I."/>
            <person name="Goodstein D."/>
            <person name="Hornick L."/>
            <person name="Huang Y.W."/>
            <person name="Jhaveri J."/>
            <person name="Luo Y."/>
            <person name="Martinez D."/>
            <person name="Ngau W.C."/>
            <person name="Otillar B."/>
            <person name="Poliakov A."/>
            <person name="Porter A."/>
            <person name="Szajkowski L."/>
            <person name="Werner G."/>
            <person name="Zhou K."/>
            <person name="Grigoriev I.V."/>
            <person name="Rokhsar D.S."/>
            <person name="Grossman A.R."/>
        </authorList>
    </citation>
    <scope>NUCLEOTIDE SEQUENCE [LARGE SCALE GENOMIC DNA]</scope>
    <source>
        <strain evidence="6">CC-503</strain>
    </source>
</reference>
<dbReference type="eggNOG" id="ENOG502SD9H">
    <property type="taxonomic scope" value="Eukaryota"/>
</dbReference>
<organism evidence="5 6">
    <name type="scientific">Chlamydomonas reinhardtii</name>
    <name type="common">Chlamydomonas smithii</name>
    <dbReference type="NCBI Taxonomy" id="3055"/>
    <lineage>
        <taxon>Eukaryota</taxon>
        <taxon>Viridiplantae</taxon>
        <taxon>Chlorophyta</taxon>
        <taxon>core chlorophytes</taxon>
        <taxon>Chlorophyceae</taxon>
        <taxon>CS clade</taxon>
        <taxon>Chlamydomonadales</taxon>
        <taxon>Chlamydomonadaceae</taxon>
        <taxon>Chlamydomonas</taxon>
    </lineage>
</organism>
<feature type="region of interest" description="Disordered" evidence="4">
    <location>
        <begin position="150"/>
        <end position="182"/>
    </location>
</feature>
<dbReference type="GO" id="GO:0000462">
    <property type="term" value="P:maturation of SSU-rRNA from tricistronic rRNA transcript (SSU-rRNA, 5.8S rRNA, LSU-rRNA)"/>
    <property type="evidence" value="ECO:0007669"/>
    <property type="project" value="InterPro"/>
</dbReference>
<dbReference type="InParanoid" id="A8HYZ9"/>
<gene>
    <name evidence="5" type="ORF">CHLRE_06g248800v5</name>
</gene>
<dbReference type="Gramene" id="PNW81492">
    <property type="protein sequence ID" value="PNW81492"/>
    <property type="gene ID" value="CHLRE_06g248800v5"/>
</dbReference>
<feature type="compositionally biased region" description="Basic residues" evidence="4">
    <location>
        <begin position="1"/>
        <end position="13"/>
    </location>
</feature>
<dbReference type="PaxDb" id="3055-EDP08649"/>
<proteinExistence type="inferred from homology"/>
<name>A8HYZ9_CHLRE</name>
<dbReference type="InterPro" id="IPR028160">
    <property type="entry name" value="Slx9-like"/>
</dbReference>
<dbReference type="GeneID" id="5722237"/>
<comment type="subcellular location">
    <subcellularLocation>
        <location evidence="1">Nucleus</location>
        <location evidence="1">Nucleolus</location>
    </subcellularLocation>
</comment>
<dbReference type="Pfam" id="PF15341">
    <property type="entry name" value="SLX9"/>
    <property type="match status" value="1"/>
</dbReference>
<dbReference type="RefSeq" id="XP_001696672.1">
    <property type="nucleotide sequence ID" value="XM_001696620.2"/>
</dbReference>
<dbReference type="AlphaFoldDB" id="A8HYZ9"/>
<dbReference type="PANTHER" id="PTHR31109:SF2">
    <property type="entry name" value="RIBOSOME BIOGENESIS PROTEIN SLX9 HOMOLOG"/>
    <property type="match status" value="1"/>
</dbReference>
<dbReference type="HOGENOM" id="CLU_1484042_0_0_1"/>